<dbReference type="PANTHER" id="PTHR46267">
    <property type="entry name" value="SINGLE MYB HISTONE 4"/>
    <property type="match status" value="1"/>
</dbReference>
<gene>
    <name evidence="15" type="ORF">TAV2_LOCUS6605</name>
</gene>
<keyword evidence="5 10" id="KW-0175">Coiled coil</keyword>
<dbReference type="SMART" id="SM00526">
    <property type="entry name" value="H15"/>
    <property type="match status" value="1"/>
</dbReference>
<dbReference type="AlphaFoldDB" id="A0AAU9RI02"/>
<evidence type="ECO:0000256" key="4">
    <source>
        <dbReference type="ARBA" id="ARBA00023015"/>
    </source>
</evidence>
<feature type="domain" description="Myb-like" evidence="12">
    <location>
        <begin position="5"/>
        <end position="57"/>
    </location>
</feature>
<keyword evidence="4" id="KW-0805">Transcription regulation</keyword>
<accession>A0AAU9RI02</accession>
<dbReference type="PROSITE" id="PS51294">
    <property type="entry name" value="HTH_MYB"/>
    <property type="match status" value="1"/>
</dbReference>
<dbReference type="Pfam" id="PF00249">
    <property type="entry name" value="Myb_DNA-binding"/>
    <property type="match status" value="1"/>
</dbReference>
<protein>
    <recommendedName>
        <fullName evidence="9">MYB transcription factor</fullName>
    </recommendedName>
</protein>
<keyword evidence="16" id="KW-1185">Reference proteome</keyword>
<comment type="subcellular location">
    <subcellularLocation>
        <location evidence="1">Chromosome</location>
    </subcellularLocation>
    <subcellularLocation>
        <location evidence="2">Nucleus</location>
        <location evidence="2">Nucleolus</location>
    </subcellularLocation>
</comment>
<dbReference type="InterPro" id="IPR001005">
    <property type="entry name" value="SANT/Myb"/>
</dbReference>
<feature type="region of interest" description="Disordered" evidence="11">
    <location>
        <begin position="206"/>
        <end position="225"/>
    </location>
</feature>
<organism evidence="15 16">
    <name type="scientific">Thlaspi arvense</name>
    <name type="common">Field penny-cress</name>
    <dbReference type="NCBI Taxonomy" id="13288"/>
    <lineage>
        <taxon>Eukaryota</taxon>
        <taxon>Viridiplantae</taxon>
        <taxon>Streptophyta</taxon>
        <taxon>Embryophyta</taxon>
        <taxon>Tracheophyta</taxon>
        <taxon>Spermatophyta</taxon>
        <taxon>Magnoliopsida</taxon>
        <taxon>eudicotyledons</taxon>
        <taxon>Gunneridae</taxon>
        <taxon>Pentapetalae</taxon>
        <taxon>rosids</taxon>
        <taxon>malvids</taxon>
        <taxon>Brassicales</taxon>
        <taxon>Brassicaceae</taxon>
        <taxon>Thlaspideae</taxon>
        <taxon>Thlaspi</taxon>
    </lineage>
</organism>
<dbReference type="CDD" id="cd11660">
    <property type="entry name" value="SANT_TRF"/>
    <property type="match status" value="1"/>
</dbReference>
<dbReference type="InterPro" id="IPR005818">
    <property type="entry name" value="Histone_H1/H5_H15"/>
</dbReference>
<dbReference type="GO" id="GO:0000786">
    <property type="term" value="C:nucleosome"/>
    <property type="evidence" value="ECO:0007669"/>
    <property type="project" value="InterPro"/>
</dbReference>
<evidence type="ECO:0000256" key="5">
    <source>
        <dbReference type="ARBA" id="ARBA00023054"/>
    </source>
</evidence>
<dbReference type="PROSITE" id="PS50090">
    <property type="entry name" value="MYB_LIKE"/>
    <property type="match status" value="1"/>
</dbReference>
<dbReference type="Gene3D" id="1.10.10.10">
    <property type="entry name" value="Winged helix-like DNA-binding domain superfamily/Winged helix DNA-binding domain"/>
    <property type="match status" value="1"/>
</dbReference>
<dbReference type="InterPro" id="IPR036388">
    <property type="entry name" value="WH-like_DNA-bd_sf"/>
</dbReference>
<dbReference type="FunFam" id="1.10.10.10:FF:000937">
    <property type="entry name" value="Telomere repeat-binding factor 1"/>
    <property type="match status" value="1"/>
</dbReference>
<dbReference type="GO" id="GO:0006334">
    <property type="term" value="P:nucleosome assembly"/>
    <property type="evidence" value="ECO:0007669"/>
    <property type="project" value="InterPro"/>
</dbReference>
<evidence type="ECO:0000259" key="12">
    <source>
        <dbReference type="PROSITE" id="PS50090"/>
    </source>
</evidence>
<dbReference type="SUPFAM" id="SSF46785">
    <property type="entry name" value="Winged helix' DNA-binding domain"/>
    <property type="match status" value="1"/>
</dbReference>
<evidence type="ECO:0000256" key="3">
    <source>
        <dbReference type="ARBA" id="ARBA00022454"/>
    </source>
</evidence>
<dbReference type="FunFam" id="1.10.10.60:FF:000168">
    <property type="entry name" value="Telomere repeat-binding factor 1"/>
    <property type="match status" value="1"/>
</dbReference>
<evidence type="ECO:0000259" key="13">
    <source>
        <dbReference type="PROSITE" id="PS51294"/>
    </source>
</evidence>
<dbReference type="SMART" id="SM00717">
    <property type="entry name" value="SANT"/>
    <property type="match status" value="1"/>
</dbReference>
<dbReference type="Proteomes" id="UP000836841">
    <property type="component" value="Chromosome 2"/>
</dbReference>
<dbReference type="Gene3D" id="1.10.10.60">
    <property type="entry name" value="Homeodomain-like"/>
    <property type="match status" value="1"/>
</dbReference>
<dbReference type="InterPro" id="IPR009057">
    <property type="entry name" value="Homeodomain-like_sf"/>
</dbReference>
<evidence type="ECO:0000313" key="16">
    <source>
        <dbReference type="Proteomes" id="UP000836841"/>
    </source>
</evidence>
<dbReference type="InterPro" id="IPR036390">
    <property type="entry name" value="WH_DNA-bd_sf"/>
</dbReference>
<dbReference type="InterPro" id="IPR017930">
    <property type="entry name" value="Myb_dom"/>
</dbReference>
<evidence type="ECO:0000259" key="14">
    <source>
        <dbReference type="PROSITE" id="PS51504"/>
    </source>
</evidence>
<dbReference type="EMBL" id="OU466858">
    <property type="protein sequence ID" value="CAH2043259.1"/>
    <property type="molecule type" value="Genomic_DNA"/>
</dbReference>
<dbReference type="GO" id="GO:0005730">
    <property type="term" value="C:nucleolus"/>
    <property type="evidence" value="ECO:0007669"/>
    <property type="project" value="UniProtKB-SubCell"/>
</dbReference>
<dbReference type="GO" id="GO:0042803">
    <property type="term" value="F:protein homodimerization activity"/>
    <property type="evidence" value="ECO:0007669"/>
    <property type="project" value="UniProtKB-ARBA"/>
</dbReference>
<evidence type="ECO:0000256" key="1">
    <source>
        <dbReference type="ARBA" id="ARBA00004286"/>
    </source>
</evidence>
<feature type="region of interest" description="Disordered" evidence="11">
    <location>
        <begin position="96"/>
        <end position="121"/>
    </location>
</feature>
<dbReference type="PROSITE" id="PS51504">
    <property type="entry name" value="H15"/>
    <property type="match status" value="1"/>
</dbReference>
<keyword evidence="6" id="KW-0238">DNA-binding</keyword>
<evidence type="ECO:0000313" key="15">
    <source>
        <dbReference type="EMBL" id="CAH2043259.1"/>
    </source>
</evidence>
<feature type="coiled-coil region" evidence="10">
    <location>
        <begin position="245"/>
        <end position="279"/>
    </location>
</feature>
<keyword evidence="8" id="KW-0539">Nucleus</keyword>
<evidence type="ECO:0000256" key="9">
    <source>
        <dbReference type="ARBA" id="ARBA00032813"/>
    </source>
</evidence>
<feature type="compositionally biased region" description="Basic and acidic residues" evidence="11">
    <location>
        <begin position="207"/>
        <end position="220"/>
    </location>
</feature>
<evidence type="ECO:0000256" key="6">
    <source>
        <dbReference type="ARBA" id="ARBA00023125"/>
    </source>
</evidence>
<evidence type="ECO:0000256" key="2">
    <source>
        <dbReference type="ARBA" id="ARBA00004604"/>
    </source>
</evidence>
<proteinExistence type="predicted"/>
<evidence type="ECO:0000256" key="8">
    <source>
        <dbReference type="ARBA" id="ARBA00023242"/>
    </source>
</evidence>
<evidence type="ECO:0000256" key="11">
    <source>
        <dbReference type="SAM" id="MobiDB-lite"/>
    </source>
</evidence>
<feature type="domain" description="HTH myb-type" evidence="13">
    <location>
        <begin position="1"/>
        <end position="61"/>
    </location>
</feature>
<dbReference type="GO" id="GO:0003691">
    <property type="term" value="F:double-stranded telomeric DNA binding"/>
    <property type="evidence" value="ECO:0007669"/>
    <property type="project" value="InterPro"/>
</dbReference>
<feature type="domain" description="H15" evidence="14">
    <location>
        <begin position="121"/>
        <end position="189"/>
    </location>
</feature>
<keyword evidence="3" id="KW-0158">Chromosome</keyword>
<keyword evidence="7" id="KW-0804">Transcription</keyword>
<dbReference type="InterPro" id="IPR044597">
    <property type="entry name" value="SMH1-6"/>
</dbReference>
<sequence length="299" mass="32797">MGAPKQKWTQEEEAALKAGVLKHGTGKWRTILSDPEFNLVLKSRSNVDLKDKWRNISVTALWGSRKKAKLALKRTLTAPKHDDDNTAAALSIVANDEERANATSPGGSGGGSPKTSGSKRSVTSLDKIIMEAITNLKEPRGSDRTSIFLYIEENFKTPPNMKRHVAVRLRHLSSNGPLVKMKHKYRFSTYFGSVGARQKSSQLFLEGKNKKDPAKPEEKGANIPTKSRADGELLMIEGMTSQEAAKAAARAVAEAEFAISEAEEAAKEADRAEAEAEASQIFAKAAVRALKFRIRNHTW</sequence>
<reference evidence="15 16" key="1">
    <citation type="submission" date="2022-03" db="EMBL/GenBank/DDBJ databases">
        <authorList>
            <person name="Nunn A."/>
            <person name="Chopra R."/>
            <person name="Nunn A."/>
            <person name="Contreras Garrido A."/>
        </authorList>
    </citation>
    <scope>NUCLEOTIDE SEQUENCE [LARGE SCALE GENOMIC DNA]</scope>
</reference>
<evidence type="ECO:0000256" key="10">
    <source>
        <dbReference type="SAM" id="Coils"/>
    </source>
</evidence>
<dbReference type="SUPFAM" id="SSF46689">
    <property type="entry name" value="Homeodomain-like"/>
    <property type="match status" value="1"/>
</dbReference>
<name>A0AAU9RI02_THLAR</name>
<evidence type="ECO:0000256" key="7">
    <source>
        <dbReference type="ARBA" id="ARBA00023163"/>
    </source>
</evidence>
<dbReference type="Pfam" id="PF00538">
    <property type="entry name" value="Linker_histone"/>
    <property type="match status" value="1"/>
</dbReference>
<dbReference type="PANTHER" id="PTHR46267:SF11">
    <property type="entry name" value="TELOMERE REPEAT-BINDING FACTOR 2"/>
    <property type="match status" value="1"/>
</dbReference>